<protein>
    <submittedName>
        <fullName evidence="2">Bile acid:sodium symporter</fullName>
    </submittedName>
</protein>
<comment type="caution">
    <text evidence="2">The sequence shown here is derived from an EMBL/GenBank/DDBJ whole genome shotgun (WGS) entry which is preliminary data.</text>
</comment>
<feature type="transmembrane region" description="Helical" evidence="1">
    <location>
        <begin position="295"/>
        <end position="321"/>
    </location>
</feature>
<dbReference type="Gene3D" id="1.20.1530.20">
    <property type="match status" value="1"/>
</dbReference>
<feature type="transmembrane region" description="Helical" evidence="1">
    <location>
        <begin position="93"/>
        <end position="111"/>
    </location>
</feature>
<feature type="transmembrane region" description="Helical" evidence="1">
    <location>
        <begin position="123"/>
        <end position="144"/>
    </location>
</feature>
<keyword evidence="1" id="KW-1133">Transmembrane helix</keyword>
<accession>A0A510UZP9</accession>
<feature type="transmembrane region" description="Helical" evidence="1">
    <location>
        <begin position="184"/>
        <end position="203"/>
    </location>
</feature>
<dbReference type="PANTHER" id="PTHR18640:SF5">
    <property type="entry name" value="SODIUM_BILE ACID COTRANSPORTER 7"/>
    <property type="match status" value="1"/>
</dbReference>
<proteinExistence type="predicted"/>
<evidence type="ECO:0000256" key="1">
    <source>
        <dbReference type="SAM" id="Phobius"/>
    </source>
</evidence>
<dbReference type="PIRSF" id="PIRSF026166">
    <property type="entry name" value="UCP026166"/>
    <property type="match status" value="1"/>
</dbReference>
<dbReference type="PANTHER" id="PTHR18640">
    <property type="entry name" value="SOLUTE CARRIER FAMILY 10 MEMBER 7"/>
    <property type="match status" value="1"/>
</dbReference>
<dbReference type="Pfam" id="PF13593">
    <property type="entry name" value="SBF_like"/>
    <property type="match status" value="1"/>
</dbReference>
<feature type="transmembrane region" description="Helical" evidence="1">
    <location>
        <begin position="156"/>
        <end position="178"/>
    </location>
</feature>
<dbReference type="InterPro" id="IPR016833">
    <property type="entry name" value="Put_Na-Bile_cotransptr"/>
</dbReference>
<gene>
    <name evidence="2" type="ORF">CPE01_27540</name>
</gene>
<sequence>MPDRDPSPEPDQDDEARPRTVLTRVKAWVDPLVVMIVAVLVVGLLWPAHGAFADVLEVVRTGAIVVLFFLYGARMPTHEVLRGLRNWRLQGSMLAATYVVFPALGLLAQLVPDAFLAPELQTGLLYLSVLPSTVQASIVFTSLARGNVAGAITGATLSNVLGVVLTPLLVTLLLGASTGGLDAGSVRGVVLHILLPFVAGQVVERRLGPWLRARPLLTRVCDRLVILLVAYTSVSEAQATGAWDHVTLAALGALVVVCGVLLAAMLSLTWWSGARIGLDRPDRVALLMCGSKKSLATGLPMAAVLFAPVVAASVALPVIVFHQIQLATCAVVARRLGAVR</sequence>
<feature type="transmembrane region" description="Helical" evidence="1">
    <location>
        <begin position="27"/>
        <end position="46"/>
    </location>
</feature>
<dbReference type="InterPro" id="IPR038770">
    <property type="entry name" value="Na+/solute_symporter_sf"/>
</dbReference>
<dbReference type="Proteomes" id="UP000321386">
    <property type="component" value="Unassembled WGS sequence"/>
</dbReference>
<keyword evidence="1" id="KW-0812">Transmembrane</keyword>
<feature type="transmembrane region" description="Helical" evidence="1">
    <location>
        <begin position="249"/>
        <end position="274"/>
    </location>
</feature>
<keyword evidence="3" id="KW-1185">Reference proteome</keyword>
<name>A0A510UZP9_9CELL</name>
<dbReference type="RefSeq" id="WP_307723707.1">
    <property type="nucleotide sequence ID" value="NZ_BJUA01000016.1"/>
</dbReference>
<dbReference type="AlphaFoldDB" id="A0A510UZP9"/>
<organism evidence="2 3">
    <name type="scientific">Cellulomonas persica</name>
    <dbReference type="NCBI Taxonomy" id="76861"/>
    <lineage>
        <taxon>Bacteria</taxon>
        <taxon>Bacillati</taxon>
        <taxon>Actinomycetota</taxon>
        <taxon>Actinomycetes</taxon>
        <taxon>Micrococcales</taxon>
        <taxon>Cellulomonadaceae</taxon>
        <taxon>Cellulomonas</taxon>
    </lineage>
</organism>
<evidence type="ECO:0000313" key="2">
    <source>
        <dbReference type="EMBL" id="GEK19021.1"/>
    </source>
</evidence>
<dbReference type="EMBL" id="BJUA01000016">
    <property type="protein sequence ID" value="GEK19021.1"/>
    <property type="molecule type" value="Genomic_DNA"/>
</dbReference>
<feature type="transmembrane region" description="Helical" evidence="1">
    <location>
        <begin position="52"/>
        <end position="72"/>
    </location>
</feature>
<reference evidence="2 3" key="1">
    <citation type="submission" date="2019-07" db="EMBL/GenBank/DDBJ databases">
        <title>Whole genome shotgun sequence of Cellulomonas persica NBRC 101101.</title>
        <authorList>
            <person name="Hosoyama A."/>
            <person name="Uohara A."/>
            <person name="Ohji S."/>
            <person name="Ichikawa N."/>
        </authorList>
    </citation>
    <scope>NUCLEOTIDE SEQUENCE [LARGE SCALE GENOMIC DNA]</scope>
    <source>
        <strain evidence="2 3">NBRC 101101</strain>
    </source>
</reference>
<dbReference type="GO" id="GO:0005886">
    <property type="term" value="C:plasma membrane"/>
    <property type="evidence" value="ECO:0007669"/>
    <property type="project" value="TreeGrafter"/>
</dbReference>
<keyword evidence="1" id="KW-0472">Membrane</keyword>
<evidence type="ECO:0000313" key="3">
    <source>
        <dbReference type="Proteomes" id="UP000321386"/>
    </source>
</evidence>